<organism evidence="2 3">
    <name type="scientific">Huso huso</name>
    <name type="common">Beluga</name>
    <name type="synonym">Acipenser huso</name>
    <dbReference type="NCBI Taxonomy" id="61971"/>
    <lineage>
        <taxon>Eukaryota</taxon>
        <taxon>Metazoa</taxon>
        <taxon>Chordata</taxon>
        <taxon>Craniata</taxon>
        <taxon>Vertebrata</taxon>
        <taxon>Euteleostomi</taxon>
        <taxon>Actinopterygii</taxon>
        <taxon>Chondrostei</taxon>
        <taxon>Acipenseriformes</taxon>
        <taxon>Acipenseridae</taxon>
        <taxon>Huso</taxon>
    </lineage>
</organism>
<dbReference type="EMBL" id="JAHFZB010000051">
    <property type="protein sequence ID" value="KAK6467027.1"/>
    <property type="molecule type" value="Genomic_DNA"/>
</dbReference>
<proteinExistence type="predicted"/>
<feature type="transmembrane region" description="Helical" evidence="1">
    <location>
        <begin position="112"/>
        <end position="131"/>
    </location>
</feature>
<feature type="transmembrane region" description="Helical" evidence="1">
    <location>
        <begin position="189"/>
        <end position="209"/>
    </location>
</feature>
<comment type="caution">
    <text evidence="2">The sequence shown here is derived from an EMBL/GenBank/DDBJ whole genome shotgun (WGS) entry which is preliminary data.</text>
</comment>
<gene>
    <name evidence="2" type="ORF">HHUSO_G35388</name>
</gene>
<sequence>MCEKWNSVVRVTPSSPRFSSQRLKNMTSSISADSGMVVITQLSPPAPAAAPRGQVEPGTALSPESYQIKAFLKGKPKVLGGLQICIGVLNMVFGAVLTLSGNISTAITGAPYWTGALLRGVGLHMFLLLCFLQIKAALGMNVVSSVAAVLGICNYSIDILISTIQRYCYGYYDQFCWGYVNKETVLNTVPLILTLLEFCLAISVAAFGCKAVCHGSSTPAVVVYNSFSPAEVRVQNLYSETKDAPPSYTE</sequence>
<reference evidence="2 3" key="1">
    <citation type="submission" date="2021-05" db="EMBL/GenBank/DDBJ databases">
        <authorList>
            <person name="Zahm M."/>
            <person name="Klopp C."/>
            <person name="Cabau C."/>
            <person name="Kuhl H."/>
            <person name="Suciu R."/>
            <person name="Ciorpac M."/>
            <person name="Holostenco D."/>
            <person name="Gessner J."/>
            <person name="Wuertz S."/>
            <person name="Hohne C."/>
            <person name="Stock M."/>
            <person name="Gislard M."/>
            <person name="Lluch J."/>
            <person name="Milhes M."/>
            <person name="Lampietro C."/>
            <person name="Lopez Roques C."/>
            <person name="Donnadieu C."/>
            <person name="Du K."/>
            <person name="Schartl M."/>
            <person name="Guiguen Y."/>
        </authorList>
    </citation>
    <scope>NUCLEOTIDE SEQUENCE [LARGE SCALE GENOMIC DNA]</scope>
    <source>
        <strain evidence="2">Hh-F2</strain>
        <tissue evidence="2">Blood</tissue>
    </source>
</reference>
<protein>
    <submittedName>
        <fullName evidence="2">Membrane-spanning 4-domains subfamily A member 4D-like</fullName>
    </submittedName>
</protein>
<dbReference type="Proteomes" id="UP001369086">
    <property type="component" value="Unassembled WGS sequence"/>
</dbReference>
<evidence type="ECO:0000256" key="1">
    <source>
        <dbReference type="SAM" id="Phobius"/>
    </source>
</evidence>
<keyword evidence="1" id="KW-1133">Transmembrane helix</keyword>
<evidence type="ECO:0000313" key="3">
    <source>
        <dbReference type="Proteomes" id="UP001369086"/>
    </source>
</evidence>
<feature type="transmembrane region" description="Helical" evidence="1">
    <location>
        <begin position="78"/>
        <end position="100"/>
    </location>
</feature>
<dbReference type="PANTHER" id="PTHR23320">
    <property type="entry name" value="MEMBRANE-SPANNING 4-DOMAINS SUBFAMILY A MS4A -RELATED"/>
    <property type="match status" value="1"/>
</dbReference>
<feature type="transmembrane region" description="Helical" evidence="1">
    <location>
        <begin position="138"/>
        <end position="157"/>
    </location>
</feature>
<dbReference type="PANTHER" id="PTHR23320:SF128">
    <property type="entry name" value="MEMBRANE-SPANNING 4-DOMAINS SUBFAMILY A MEMBER 4A"/>
    <property type="match status" value="1"/>
</dbReference>
<name>A0ABR0Y2W7_HUSHU</name>
<accession>A0ABR0Y2W7</accession>
<keyword evidence="1" id="KW-0472">Membrane</keyword>
<keyword evidence="3" id="KW-1185">Reference proteome</keyword>
<dbReference type="InterPro" id="IPR030417">
    <property type="entry name" value="MS4A"/>
</dbReference>
<keyword evidence="1" id="KW-0812">Transmembrane</keyword>
<evidence type="ECO:0000313" key="2">
    <source>
        <dbReference type="EMBL" id="KAK6467027.1"/>
    </source>
</evidence>